<dbReference type="EMBL" id="AZGC01000030">
    <property type="protein sequence ID" value="KRL94678.1"/>
    <property type="molecule type" value="Genomic_DNA"/>
</dbReference>
<sequence length="104" mass="11373">MTYFKVGDYVQGPKLGPLEHEFAGEVEKVYTNSILVAIKEFDSSDQSGVNELNNRAVISKGDAKLVKAVPRTEEDEALAAEEEKAQAAKEAKANKNKSKKTSDK</sequence>
<dbReference type="RefSeq" id="WP_054653644.1">
    <property type="nucleotide sequence ID" value="NZ_AZGC01000030.1"/>
</dbReference>
<name>A0A0R1UN46_9LACO</name>
<evidence type="ECO:0000313" key="2">
    <source>
        <dbReference type="EMBL" id="KRL94678.1"/>
    </source>
</evidence>
<feature type="compositionally biased region" description="Basic and acidic residues" evidence="1">
    <location>
        <begin position="81"/>
        <end position="93"/>
    </location>
</feature>
<dbReference type="AlphaFoldDB" id="A0A0R1UN46"/>
<evidence type="ECO:0000256" key="1">
    <source>
        <dbReference type="SAM" id="MobiDB-lite"/>
    </source>
</evidence>
<keyword evidence="3" id="KW-1185">Reference proteome</keyword>
<protein>
    <recommendedName>
        <fullName evidence="4">DUF2187 domain-containing protein</fullName>
    </recommendedName>
</protein>
<proteinExistence type="predicted"/>
<comment type="caution">
    <text evidence="2">The sequence shown here is derived from an EMBL/GenBank/DDBJ whole genome shotgun (WGS) entry which is preliminary data.</text>
</comment>
<organism evidence="2 3">
    <name type="scientific">Limosilactobacillus equigenerosi DSM 18793 = JCM 14505</name>
    <dbReference type="NCBI Taxonomy" id="1423742"/>
    <lineage>
        <taxon>Bacteria</taxon>
        <taxon>Bacillati</taxon>
        <taxon>Bacillota</taxon>
        <taxon>Bacilli</taxon>
        <taxon>Lactobacillales</taxon>
        <taxon>Lactobacillaceae</taxon>
        <taxon>Limosilactobacillus</taxon>
    </lineage>
</organism>
<evidence type="ECO:0000313" key="3">
    <source>
        <dbReference type="Proteomes" id="UP000051084"/>
    </source>
</evidence>
<dbReference type="Proteomes" id="UP000051084">
    <property type="component" value="Unassembled WGS sequence"/>
</dbReference>
<feature type="compositionally biased region" description="Basic residues" evidence="1">
    <location>
        <begin position="94"/>
        <end position="104"/>
    </location>
</feature>
<dbReference type="PATRIC" id="fig|1423742.4.peg.1342"/>
<dbReference type="STRING" id="417373.GCA_001570685_01371"/>
<feature type="region of interest" description="Disordered" evidence="1">
    <location>
        <begin position="74"/>
        <end position="104"/>
    </location>
</feature>
<evidence type="ECO:0008006" key="4">
    <source>
        <dbReference type="Google" id="ProtNLM"/>
    </source>
</evidence>
<accession>A0A0R1UN46</accession>
<dbReference type="OrthoDB" id="2247035at2"/>
<reference evidence="2 3" key="1">
    <citation type="journal article" date="2015" name="Genome Announc.">
        <title>Expanding the biotechnology potential of lactobacilli through comparative genomics of 213 strains and associated genera.</title>
        <authorList>
            <person name="Sun Z."/>
            <person name="Harris H.M."/>
            <person name="McCann A."/>
            <person name="Guo C."/>
            <person name="Argimon S."/>
            <person name="Zhang W."/>
            <person name="Yang X."/>
            <person name="Jeffery I.B."/>
            <person name="Cooney J.C."/>
            <person name="Kagawa T.F."/>
            <person name="Liu W."/>
            <person name="Song Y."/>
            <person name="Salvetti E."/>
            <person name="Wrobel A."/>
            <person name="Rasinkangas P."/>
            <person name="Parkhill J."/>
            <person name="Rea M.C."/>
            <person name="O'Sullivan O."/>
            <person name="Ritari J."/>
            <person name="Douillard F.P."/>
            <person name="Paul Ross R."/>
            <person name="Yang R."/>
            <person name="Briner A.E."/>
            <person name="Felis G.E."/>
            <person name="de Vos W.M."/>
            <person name="Barrangou R."/>
            <person name="Klaenhammer T.R."/>
            <person name="Caufield P.W."/>
            <person name="Cui Y."/>
            <person name="Zhang H."/>
            <person name="O'Toole P.W."/>
        </authorList>
    </citation>
    <scope>NUCLEOTIDE SEQUENCE [LARGE SCALE GENOMIC DNA]</scope>
    <source>
        <strain evidence="2 3">DSM 18793</strain>
    </source>
</reference>
<gene>
    <name evidence="2" type="ORF">FC21_GL001295</name>
</gene>